<accession>A0A1B7K1J0</accession>
<protein>
    <submittedName>
        <fullName evidence="1">Uncharacterized protein</fullName>
    </submittedName>
</protein>
<dbReference type="EMBL" id="LXEW01000013">
    <property type="protein sequence ID" value="OAT53999.1"/>
    <property type="molecule type" value="Genomic_DNA"/>
</dbReference>
<gene>
    <name evidence="1" type="ORF">M998_0680</name>
</gene>
<comment type="caution">
    <text evidence="1">The sequence shown here is derived from an EMBL/GenBank/DDBJ whole genome shotgun (WGS) entry which is preliminary data.</text>
</comment>
<dbReference type="Proteomes" id="UP000078224">
    <property type="component" value="Unassembled WGS sequence"/>
</dbReference>
<name>A0A1B7K1J0_9GAMM</name>
<reference evidence="1 2" key="1">
    <citation type="submission" date="2016-04" db="EMBL/GenBank/DDBJ databases">
        <title>ATOL: Assembling a taxonomically balanced genome-scale reconstruction of the evolutionary history of the Enterobacteriaceae.</title>
        <authorList>
            <person name="Plunkett G.III."/>
            <person name="Neeno-Eckwall E.C."/>
            <person name="Glasner J.D."/>
            <person name="Perna N.T."/>
        </authorList>
    </citation>
    <scope>NUCLEOTIDE SEQUENCE [LARGE SCALE GENOMIC DNA]</scope>
    <source>
        <strain evidence="1 2">ATCC 35613</strain>
    </source>
</reference>
<keyword evidence="2" id="KW-1185">Reference proteome</keyword>
<proteinExistence type="predicted"/>
<evidence type="ECO:0000313" key="1">
    <source>
        <dbReference type="EMBL" id="OAT53999.1"/>
    </source>
</evidence>
<sequence length="137" mass="16540">MPPQHHFEQQNIPKIIPRATYMTIDDIKAVNDAYIANEKRKAVIERANKKADGYQAMKCIFKLMVDDRYVKRYETYIDITVMGYDHAFIFYNALRDIPLFIKYGKENGVWQHRLFKKLFFYDQINWSYGRNYVRLIL</sequence>
<organism evidence="1 2">
    <name type="scientific">Providencia heimbachae ATCC 35613</name>
    <dbReference type="NCBI Taxonomy" id="1354272"/>
    <lineage>
        <taxon>Bacteria</taxon>
        <taxon>Pseudomonadati</taxon>
        <taxon>Pseudomonadota</taxon>
        <taxon>Gammaproteobacteria</taxon>
        <taxon>Enterobacterales</taxon>
        <taxon>Morganellaceae</taxon>
        <taxon>Providencia</taxon>
    </lineage>
</organism>
<dbReference type="AlphaFoldDB" id="A0A1B7K1J0"/>
<dbReference type="PATRIC" id="fig|1354272.4.peg.697"/>
<evidence type="ECO:0000313" key="2">
    <source>
        <dbReference type="Proteomes" id="UP000078224"/>
    </source>
</evidence>